<dbReference type="GO" id="GO:0005886">
    <property type="term" value="C:plasma membrane"/>
    <property type="evidence" value="ECO:0007669"/>
    <property type="project" value="TreeGrafter"/>
</dbReference>
<sequence>MRIALTPFQGWGQTDYLDIVDADMAHAEERLDLLKRVPKMGQFLASAIDGNDVIGSVFYAFPAVAAACGVYSPLALLFSSLILLLFRPILLELVAAVRLNGSSYAYLLQFSGKSLAAVGAAATLLDAVSTSAVSAATAGSYLVGELNFSNARTVEIGLGVAFLVVMACIALAGLRESAGVALTILSIHILVMIALMLAATVSWAQHGSSILLYNWSTRPTSAAQTARAIFNGICIGFLGVTGFECTPTYIERVQPTVFPSVLRNLIIAVTALNAPLMLLVLANIPMEQITGGTNILSNLAQTVAGRWLRVVVVVDAVAVLLGGVLSGVVMLCGLVNRLASDHTLPHIFLKRLPITHSEFVSIGFCLALSLILYASCGFNLDLLSSIFAIAFLFLMAQYPISHIMLRFNRDRLPRKYRAPLWLSVLGLCSMIVLEVGNIIQDPKTIGLFVAYFGVIWLTLWVLKSQVLLARLALWVYDQAGLYRVRWLKGMDASVGRLMVKLRRRAVCVWVKSDDMFSLVQSILYVQRNEATTRIIFIHAYENAERIPSEMDANCKLVDEAFPPITIDLVFVQGTFSPVLVEAVSAKLDVPRSRMFISCLSPYHPYELADYGGLRVISL</sequence>
<evidence type="ECO:0000256" key="1">
    <source>
        <dbReference type="ARBA" id="ARBA00004141"/>
    </source>
</evidence>
<feature type="transmembrane region" description="Helical" evidence="5">
    <location>
        <begin position="445"/>
        <end position="462"/>
    </location>
</feature>
<evidence type="ECO:0000256" key="4">
    <source>
        <dbReference type="ARBA" id="ARBA00023136"/>
    </source>
</evidence>
<organism evidence="6 7">
    <name type="scientific">Calocera viscosa (strain TUFC12733)</name>
    <dbReference type="NCBI Taxonomy" id="1330018"/>
    <lineage>
        <taxon>Eukaryota</taxon>
        <taxon>Fungi</taxon>
        <taxon>Dikarya</taxon>
        <taxon>Basidiomycota</taxon>
        <taxon>Agaricomycotina</taxon>
        <taxon>Dacrymycetes</taxon>
        <taxon>Dacrymycetales</taxon>
        <taxon>Dacrymycetaceae</taxon>
        <taxon>Calocera</taxon>
    </lineage>
</organism>
<name>A0A167QZQ0_CALVF</name>
<evidence type="ECO:0000313" key="6">
    <source>
        <dbReference type="EMBL" id="KZP00412.1"/>
    </source>
</evidence>
<dbReference type="Gene3D" id="1.20.1740.10">
    <property type="entry name" value="Amino acid/polyamine transporter I"/>
    <property type="match status" value="1"/>
</dbReference>
<feature type="transmembrane region" description="Helical" evidence="5">
    <location>
        <begin position="181"/>
        <end position="204"/>
    </location>
</feature>
<evidence type="ECO:0000256" key="3">
    <source>
        <dbReference type="ARBA" id="ARBA00022989"/>
    </source>
</evidence>
<dbReference type="AlphaFoldDB" id="A0A167QZQ0"/>
<dbReference type="GO" id="GO:0015171">
    <property type="term" value="F:amino acid transmembrane transporter activity"/>
    <property type="evidence" value="ECO:0007669"/>
    <property type="project" value="TreeGrafter"/>
</dbReference>
<keyword evidence="2 5" id="KW-0812">Transmembrane</keyword>
<comment type="subcellular location">
    <subcellularLocation>
        <location evidence="1">Membrane</location>
        <topology evidence="1">Multi-pass membrane protein</topology>
    </subcellularLocation>
</comment>
<feature type="transmembrane region" description="Helical" evidence="5">
    <location>
        <begin position="359"/>
        <end position="380"/>
    </location>
</feature>
<evidence type="ECO:0000256" key="2">
    <source>
        <dbReference type="ARBA" id="ARBA00022692"/>
    </source>
</evidence>
<feature type="transmembrane region" description="Helical" evidence="5">
    <location>
        <begin position="386"/>
        <end position="407"/>
    </location>
</feature>
<dbReference type="PANTHER" id="PTHR43243:SF20">
    <property type="entry name" value="CATIONIC AMINO ACID TRANSPORTER 3"/>
    <property type="match status" value="1"/>
</dbReference>
<dbReference type="Pfam" id="PF13520">
    <property type="entry name" value="AA_permease_2"/>
    <property type="match status" value="1"/>
</dbReference>
<gene>
    <name evidence="6" type="ORF">CALVIDRAFT_533426</name>
</gene>
<feature type="transmembrane region" description="Helical" evidence="5">
    <location>
        <begin position="264"/>
        <end position="286"/>
    </location>
</feature>
<protein>
    <recommendedName>
        <fullName evidence="8">AAAP amino acid permease</fullName>
    </recommendedName>
</protein>
<evidence type="ECO:0008006" key="8">
    <source>
        <dbReference type="Google" id="ProtNLM"/>
    </source>
</evidence>
<accession>A0A167QZQ0</accession>
<proteinExistence type="predicted"/>
<keyword evidence="7" id="KW-1185">Reference proteome</keyword>
<feature type="transmembrane region" description="Helical" evidence="5">
    <location>
        <begin position="419"/>
        <end position="439"/>
    </location>
</feature>
<dbReference type="EMBL" id="KV417269">
    <property type="protein sequence ID" value="KZP00412.1"/>
    <property type="molecule type" value="Genomic_DNA"/>
</dbReference>
<feature type="transmembrane region" description="Helical" evidence="5">
    <location>
        <begin position="306"/>
        <end position="339"/>
    </location>
</feature>
<dbReference type="OrthoDB" id="1718410at2759"/>
<dbReference type="STRING" id="1330018.A0A167QZQ0"/>
<evidence type="ECO:0000256" key="5">
    <source>
        <dbReference type="SAM" id="Phobius"/>
    </source>
</evidence>
<reference evidence="6 7" key="1">
    <citation type="journal article" date="2016" name="Mol. Biol. Evol.">
        <title>Comparative Genomics of Early-Diverging Mushroom-Forming Fungi Provides Insights into the Origins of Lignocellulose Decay Capabilities.</title>
        <authorList>
            <person name="Nagy L.G."/>
            <person name="Riley R."/>
            <person name="Tritt A."/>
            <person name="Adam C."/>
            <person name="Daum C."/>
            <person name="Floudas D."/>
            <person name="Sun H."/>
            <person name="Yadav J.S."/>
            <person name="Pangilinan J."/>
            <person name="Larsson K.H."/>
            <person name="Matsuura K."/>
            <person name="Barry K."/>
            <person name="Labutti K."/>
            <person name="Kuo R."/>
            <person name="Ohm R.A."/>
            <person name="Bhattacharya S.S."/>
            <person name="Shirouzu T."/>
            <person name="Yoshinaga Y."/>
            <person name="Martin F.M."/>
            <person name="Grigoriev I.V."/>
            <person name="Hibbett D.S."/>
        </authorList>
    </citation>
    <scope>NUCLEOTIDE SEQUENCE [LARGE SCALE GENOMIC DNA]</scope>
    <source>
        <strain evidence="6 7">TUFC12733</strain>
    </source>
</reference>
<feature type="transmembrane region" description="Helical" evidence="5">
    <location>
        <begin position="156"/>
        <end position="174"/>
    </location>
</feature>
<keyword evidence="4 5" id="KW-0472">Membrane</keyword>
<dbReference type="InterPro" id="IPR002293">
    <property type="entry name" value="AA/rel_permease1"/>
</dbReference>
<dbReference type="PANTHER" id="PTHR43243">
    <property type="entry name" value="INNER MEMBRANE TRANSPORTER YGJI-RELATED"/>
    <property type="match status" value="1"/>
</dbReference>
<keyword evidence="3 5" id="KW-1133">Transmembrane helix</keyword>
<feature type="transmembrane region" description="Helical" evidence="5">
    <location>
        <begin position="115"/>
        <end position="136"/>
    </location>
</feature>
<dbReference type="Proteomes" id="UP000076738">
    <property type="component" value="Unassembled WGS sequence"/>
</dbReference>
<feature type="transmembrane region" description="Helical" evidence="5">
    <location>
        <begin position="74"/>
        <end position="94"/>
    </location>
</feature>
<feature type="transmembrane region" description="Helical" evidence="5">
    <location>
        <begin position="224"/>
        <end position="243"/>
    </location>
</feature>
<evidence type="ECO:0000313" key="7">
    <source>
        <dbReference type="Proteomes" id="UP000076738"/>
    </source>
</evidence>